<protein>
    <submittedName>
        <fullName evidence="3">DUF58 domain-containing protein</fullName>
    </submittedName>
</protein>
<accession>A0ABU5CAW1</accession>
<organism evidence="3 4">
    <name type="scientific">Tigheibacillus halophilus</name>
    <dbReference type="NCBI Taxonomy" id="361280"/>
    <lineage>
        <taxon>Bacteria</taxon>
        <taxon>Bacillati</taxon>
        <taxon>Bacillota</taxon>
        <taxon>Bacilli</taxon>
        <taxon>Bacillales</taxon>
        <taxon>Bacillaceae</taxon>
        <taxon>Tigheibacillus</taxon>
    </lineage>
</organism>
<dbReference type="Proteomes" id="UP001281447">
    <property type="component" value="Unassembled WGS sequence"/>
</dbReference>
<comment type="caution">
    <text evidence="3">The sequence shown here is derived from an EMBL/GenBank/DDBJ whole genome shotgun (WGS) entry which is preliminary data.</text>
</comment>
<evidence type="ECO:0000313" key="3">
    <source>
        <dbReference type="EMBL" id="MDY0395983.1"/>
    </source>
</evidence>
<dbReference type="Pfam" id="PF01882">
    <property type="entry name" value="DUF58"/>
    <property type="match status" value="1"/>
</dbReference>
<feature type="transmembrane region" description="Helical" evidence="1">
    <location>
        <begin position="6"/>
        <end position="25"/>
    </location>
</feature>
<keyword evidence="4" id="KW-1185">Reference proteome</keyword>
<keyword evidence="1" id="KW-0472">Membrane</keyword>
<evidence type="ECO:0000256" key="1">
    <source>
        <dbReference type="SAM" id="Phobius"/>
    </source>
</evidence>
<keyword evidence="1" id="KW-1133">Transmembrane helix</keyword>
<sequence length="378" mass="43265">MIFKWTILLAFVLLLSGYFLLHSFYDRQLDKKLSMNNERKTIRLFPQDETELPFIFANNAVFPYLNGVFRFQSGSSITSVDYLHSKGRYIHTYEIPLTIAAKGRTKLQVPVQAQKRGVVTLRNISFTFAHLTSFHSAELTYDAFYPLEILIYPEPRQVAGIEKLVKMNEGTAVTNMAMFENIQNRIGVRDYQPGDPFYRINWKATAKTQELQTNVFEKVVDRSYVFMINIAPEPSSIYGSTSSRLEDLLAYTAYLCQYAYKNNLPFSMYINARTFSETDRNGCVKLLEGEDRVHYMQALDMLARIHTQGMVLPFEQMLMSNSSQSGRSKTIVIVGHTDNQSSDILTAWACQTGIYQVNVRDGTPVLERFLVKEAVTNG</sequence>
<dbReference type="PANTHER" id="PTHR34351:SF2">
    <property type="entry name" value="DUF58 DOMAIN-CONTAINING PROTEIN"/>
    <property type="match status" value="1"/>
</dbReference>
<name>A0ABU5CAW1_9BACI</name>
<evidence type="ECO:0000313" key="4">
    <source>
        <dbReference type="Proteomes" id="UP001281447"/>
    </source>
</evidence>
<keyword evidence="1" id="KW-0812">Transmembrane</keyword>
<gene>
    <name evidence="3" type="ORF">RWE15_18400</name>
</gene>
<reference evidence="3 4" key="1">
    <citation type="submission" date="2023-10" db="EMBL/GenBank/DDBJ databases">
        <title>Virgibacillus halophilus 5B73C genome.</title>
        <authorList>
            <person name="Miliotis G."/>
            <person name="Sengupta P."/>
            <person name="Hameed A."/>
            <person name="Chuvochina M."/>
            <person name="Mcdonagh F."/>
            <person name="Simpson A.C."/>
            <person name="Singh N.K."/>
            <person name="Rekha P.D."/>
            <person name="Raman K."/>
            <person name="Hugenholtz P."/>
            <person name="Venkateswaran K."/>
        </authorList>
    </citation>
    <scope>NUCLEOTIDE SEQUENCE [LARGE SCALE GENOMIC DNA]</scope>
    <source>
        <strain evidence="3 4">5B73C</strain>
    </source>
</reference>
<evidence type="ECO:0000259" key="2">
    <source>
        <dbReference type="Pfam" id="PF01882"/>
    </source>
</evidence>
<feature type="domain" description="DUF58" evidence="2">
    <location>
        <begin position="188"/>
        <end position="263"/>
    </location>
</feature>
<dbReference type="InterPro" id="IPR002881">
    <property type="entry name" value="DUF58"/>
</dbReference>
<dbReference type="EMBL" id="JAWDIP010000004">
    <property type="protein sequence ID" value="MDY0395983.1"/>
    <property type="molecule type" value="Genomic_DNA"/>
</dbReference>
<proteinExistence type="predicted"/>
<dbReference type="PANTHER" id="PTHR34351">
    <property type="entry name" value="SLR1927 PROTEIN-RELATED"/>
    <property type="match status" value="1"/>
</dbReference>